<evidence type="ECO:0000313" key="2">
    <source>
        <dbReference type="Proteomes" id="UP000829398"/>
    </source>
</evidence>
<sequence length="886" mass="98770">MPRIKQVSVSDFSNNNNFSCIFINKASFCFIFTGFISLDCGLPKDSNYTEATTGINYISDDAFVETGIGKSILQEFQTGQQKQMWRVRSFPDGIRNCYRFNLKKGSRYLIRTNFMYGNYDEKNSVPGFDMFIGPNKWSSVTFENIASFVAILEIIHILPSDYLHICLVNTGFGTPFISALELRPLFENSTYKAQSGSLNLFTRLDVASTTNLTIRYKDDVHDRSWFPYNSANWARITTSLTVDAESHNSYQPPAVVMNTAGTPKNASQSMDFYLETEDPSIQFYVYMHFAEVQILQANQSRQFNISLNGEHWYGPFSPNYLLTTTVFSPTALIGGNYSFSLYKTGNSTLPPIINAIEVYSVKEFLQLQTEQIDVDAITNIKATYGLKKNWQGDPCAPLAYWWDGLNCSYGDSSSPRITYLNLSSSGLKGDITSYVSNLTSLQFLDLSNNNLTGAVPDFLSKLPLRTLNLQGNKLNGSVPVELLERSKNGSISLSVGGNPGLCSKISCKKKKNNVVVPVVASVAGSVFLLAAALAIFFVLKRKRQVGKVKRESKNKIDSFEAKNRHLSYSDVVKITNNFERTLGKGGFGTVYYGRLDEIDVAVKMLSSSSAQGFQQFQAEVKLLMRVHHRNLTSLVGHCDEDNQTALIYEFMANGNLQEYLSDISKKVLSSQERLRIAVESAQGLEYLHNGCKPPIVHRDVKSTNILLNEKLQAKLADFGLSKSFATDANTHVSTVVAGTPGYLDPEYYTSNRLTEKSDVYSFGVVILEIITCKPAISRINEEEKIHIRQWVNSLIAKGDIKSIVDPRLQEDFDANSVWKAVELAMACLSPTGNQRPTMSQVVMELSECLAAEMARANSGRGFHSKGSIDHLMMSMNLGTELNPRAR</sequence>
<comment type="caution">
    <text evidence="1">The sequence shown here is derived from an EMBL/GenBank/DDBJ whole genome shotgun (WGS) entry which is preliminary data.</text>
</comment>
<reference evidence="2" key="1">
    <citation type="journal article" date="2023" name="Hortic. Res.">
        <title>A chromosome-level phased genome enabling allele-level studies in sweet orange: a case study on citrus Huanglongbing tolerance.</title>
        <authorList>
            <person name="Wu B."/>
            <person name="Yu Q."/>
            <person name="Deng Z."/>
            <person name="Duan Y."/>
            <person name="Luo F."/>
            <person name="Gmitter F. Jr."/>
        </authorList>
    </citation>
    <scope>NUCLEOTIDE SEQUENCE [LARGE SCALE GENOMIC DNA]</scope>
    <source>
        <strain evidence="2">cv. Valencia</strain>
    </source>
</reference>
<protein>
    <submittedName>
        <fullName evidence="1">LRR receptor-like serine/threonine-protein kinase IOS1</fullName>
    </submittedName>
</protein>
<accession>A0ACB8J8I4</accession>
<gene>
    <name evidence="1" type="ORF">KPL71_020525</name>
</gene>
<name>A0ACB8J8I4_CITSI</name>
<keyword evidence="2" id="KW-1185">Reference proteome</keyword>
<proteinExistence type="predicted"/>
<evidence type="ECO:0000313" key="1">
    <source>
        <dbReference type="EMBL" id="KAH9713988.1"/>
    </source>
</evidence>
<dbReference type="EMBL" id="CM039176">
    <property type="protein sequence ID" value="KAH9713988.1"/>
    <property type="molecule type" value="Genomic_DNA"/>
</dbReference>
<dbReference type="Proteomes" id="UP000829398">
    <property type="component" value="Chromosome 7"/>
</dbReference>
<organism evidence="1 2">
    <name type="scientific">Citrus sinensis</name>
    <name type="common">Sweet orange</name>
    <name type="synonym">Citrus aurantium var. sinensis</name>
    <dbReference type="NCBI Taxonomy" id="2711"/>
    <lineage>
        <taxon>Eukaryota</taxon>
        <taxon>Viridiplantae</taxon>
        <taxon>Streptophyta</taxon>
        <taxon>Embryophyta</taxon>
        <taxon>Tracheophyta</taxon>
        <taxon>Spermatophyta</taxon>
        <taxon>Magnoliopsida</taxon>
        <taxon>eudicotyledons</taxon>
        <taxon>Gunneridae</taxon>
        <taxon>Pentapetalae</taxon>
        <taxon>rosids</taxon>
        <taxon>malvids</taxon>
        <taxon>Sapindales</taxon>
        <taxon>Rutaceae</taxon>
        <taxon>Aurantioideae</taxon>
        <taxon>Citrus</taxon>
    </lineage>
</organism>